<evidence type="ECO:0000259" key="3">
    <source>
        <dbReference type="Pfam" id="PF11887"/>
    </source>
</evidence>
<gene>
    <name evidence="4" type="ORF">J4573_11350</name>
</gene>
<sequence length="355" mass="36856">MKTTDLTPRTRLRFGAVGATVIGACLVASFVAARETHPGAHYLRATFGRAGEGLDTRSDVKIRGVKVGGVASVRLTADGRAQVTIRLDHGVRAPASTEAAVVPLSVFGPKYIDLRPGQGEGTGPYLADGGTIAKTQDPQELTDVAEPTTRLFDALNPRDIATIMTALGGIDGRGQEMSRLMDDSSKLLGLGARRSADLGAVLDNGGKVAGTVADHSAEIGPMTADLDTVLTSVTGDPARFETMLNGISGSARTLVQILGVDPRAPGRIIDSIGPVATVLHTYRGYFPDLISGSSNVLTQLTGIARAPGPHKTLLSRVTIHINPNEVLCETLPGICGPIPPAIPQKPPTGTKRGGD</sequence>
<dbReference type="GO" id="GO:0005576">
    <property type="term" value="C:extracellular region"/>
    <property type="evidence" value="ECO:0007669"/>
    <property type="project" value="TreeGrafter"/>
</dbReference>
<evidence type="ECO:0000259" key="2">
    <source>
        <dbReference type="Pfam" id="PF02470"/>
    </source>
</evidence>
<name>A0A939P891_9ACTN</name>
<proteinExistence type="predicted"/>
<evidence type="ECO:0000313" key="5">
    <source>
        <dbReference type="Proteomes" id="UP000669179"/>
    </source>
</evidence>
<dbReference type="PROSITE" id="PS51257">
    <property type="entry name" value="PROKAR_LIPOPROTEIN"/>
    <property type="match status" value="1"/>
</dbReference>
<dbReference type="Pfam" id="PF11887">
    <property type="entry name" value="Mce4_CUP1"/>
    <property type="match status" value="1"/>
</dbReference>
<feature type="domain" description="Mammalian cell entry C-terminal" evidence="3">
    <location>
        <begin position="125"/>
        <end position="298"/>
    </location>
</feature>
<dbReference type="PANTHER" id="PTHR33371">
    <property type="entry name" value="INTERMEMBRANE PHOSPHOLIPID TRANSPORT SYSTEM BINDING PROTEIN MLAD-RELATED"/>
    <property type="match status" value="1"/>
</dbReference>
<keyword evidence="5" id="KW-1185">Reference proteome</keyword>
<evidence type="ECO:0000313" key="4">
    <source>
        <dbReference type="EMBL" id="MBO2447686.1"/>
    </source>
</evidence>
<dbReference type="RefSeq" id="WP_208255320.1">
    <property type="nucleotide sequence ID" value="NZ_JAGEOJ010000004.1"/>
</dbReference>
<dbReference type="EMBL" id="JAGEOJ010000004">
    <property type="protein sequence ID" value="MBO2447686.1"/>
    <property type="molecule type" value="Genomic_DNA"/>
</dbReference>
<keyword evidence="1" id="KW-0812">Transmembrane</keyword>
<feature type="transmembrane region" description="Helical" evidence="1">
    <location>
        <begin position="12"/>
        <end position="33"/>
    </location>
</feature>
<keyword evidence="1" id="KW-0472">Membrane</keyword>
<protein>
    <submittedName>
        <fullName evidence="4">MCE family protein</fullName>
    </submittedName>
</protein>
<organism evidence="4 5">
    <name type="scientific">Actinomadura barringtoniae</name>
    <dbReference type="NCBI Taxonomy" id="1427535"/>
    <lineage>
        <taxon>Bacteria</taxon>
        <taxon>Bacillati</taxon>
        <taxon>Actinomycetota</taxon>
        <taxon>Actinomycetes</taxon>
        <taxon>Streptosporangiales</taxon>
        <taxon>Thermomonosporaceae</taxon>
        <taxon>Actinomadura</taxon>
    </lineage>
</organism>
<keyword evidence="1" id="KW-1133">Transmembrane helix</keyword>
<reference evidence="4" key="1">
    <citation type="submission" date="2021-03" db="EMBL/GenBank/DDBJ databases">
        <authorList>
            <person name="Kanchanasin P."/>
            <person name="Saeng-In P."/>
            <person name="Phongsopitanun W."/>
            <person name="Yuki M."/>
            <person name="Kudo T."/>
            <person name="Ohkuma M."/>
            <person name="Tanasupawat S."/>
        </authorList>
    </citation>
    <scope>NUCLEOTIDE SEQUENCE</scope>
    <source>
        <strain evidence="4">GKU 128</strain>
    </source>
</reference>
<comment type="caution">
    <text evidence="4">The sequence shown here is derived from an EMBL/GenBank/DDBJ whole genome shotgun (WGS) entry which is preliminary data.</text>
</comment>
<accession>A0A939P891</accession>
<evidence type="ECO:0000256" key="1">
    <source>
        <dbReference type="SAM" id="Phobius"/>
    </source>
</evidence>
<dbReference type="PANTHER" id="PTHR33371:SF16">
    <property type="entry name" value="MCE-FAMILY PROTEIN MCE3F"/>
    <property type="match status" value="1"/>
</dbReference>
<dbReference type="Proteomes" id="UP000669179">
    <property type="component" value="Unassembled WGS sequence"/>
</dbReference>
<feature type="domain" description="Mce/MlaD" evidence="2">
    <location>
        <begin position="42"/>
        <end position="117"/>
    </location>
</feature>
<dbReference type="InterPro" id="IPR024516">
    <property type="entry name" value="Mce_C"/>
</dbReference>
<dbReference type="InterPro" id="IPR003399">
    <property type="entry name" value="Mce/MlaD"/>
</dbReference>
<dbReference type="AlphaFoldDB" id="A0A939P891"/>
<dbReference type="Pfam" id="PF02470">
    <property type="entry name" value="MlaD"/>
    <property type="match status" value="1"/>
</dbReference>
<dbReference type="InterPro" id="IPR052336">
    <property type="entry name" value="MlaD_Phospholipid_Transporter"/>
</dbReference>